<dbReference type="Proteomes" id="UP000749559">
    <property type="component" value="Unassembled WGS sequence"/>
</dbReference>
<dbReference type="GO" id="GO:0005737">
    <property type="term" value="C:cytoplasm"/>
    <property type="evidence" value="ECO:0007669"/>
    <property type="project" value="TreeGrafter"/>
</dbReference>
<reference evidence="4" key="1">
    <citation type="submission" date="2022-03" db="EMBL/GenBank/DDBJ databases">
        <authorList>
            <person name="Martin C."/>
        </authorList>
    </citation>
    <scope>NUCLEOTIDE SEQUENCE</scope>
</reference>
<dbReference type="InterPro" id="IPR008978">
    <property type="entry name" value="HSP20-like_chaperone"/>
</dbReference>
<dbReference type="SUPFAM" id="SSF49764">
    <property type="entry name" value="HSP20-like chaperones"/>
    <property type="match status" value="2"/>
</dbReference>
<evidence type="ECO:0000256" key="1">
    <source>
        <dbReference type="PROSITE-ProRule" id="PRU00285"/>
    </source>
</evidence>
<dbReference type="AlphaFoldDB" id="A0A8J1U0W6"/>
<dbReference type="GO" id="GO:0009408">
    <property type="term" value="P:response to heat"/>
    <property type="evidence" value="ECO:0007669"/>
    <property type="project" value="TreeGrafter"/>
</dbReference>
<sequence length="281" mass="32123">MAFSFGYTPSYRRRHRYPYALFDTSPLDNIIAPPTSRWFWDSDEEEQAYPYNQLCQLMHLVDGNDPTCKPQVRKNPEWHQVVDTHQYDEEDVKVSVDGHSVIVTAKHETTNGEDFDMIQMNRCFKVGQDVDLSKLKTKFWKGHLVMKAPKKDTKEERELAVECTDDAKSKAAVEKSNQEKSLSCVDPKDFKLSLNLSAFSPEDIKIKTSGNTVTVKAQKENTSDDHYSKMSFYRSFVLPDNVDAHSLKSKFDADGQLCITMSDQEEAKKENDASNKVGAEK</sequence>
<dbReference type="GO" id="GO:0005634">
    <property type="term" value="C:nucleus"/>
    <property type="evidence" value="ECO:0007669"/>
    <property type="project" value="TreeGrafter"/>
</dbReference>
<gene>
    <name evidence="4" type="ORF">OFUS_LOCUS12006</name>
</gene>
<evidence type="ECO:0000313" key="5">
    <source>
        <dbReference type="Proteomes" id="UP000749559"/>
    </source>
</evidence>
<dbReference type="GO" id="GO:0042026">
    <property type="term" value="P:protein refolding"/>
    <property type="evidence" value="ECO:0007669"/>
    <property type="project" value="TreeGrafter"/>
</dbReference>
<dbReference type="GO" id="GO:0043066">
    <property type="term" value="P:negative regulation of apoptotic process"/>
    <property type="evidence" value="ECO:0007669"/>
    <property type="project" value="TreeGrafter"/>
</dbReference>
<dbReference type="Pfam" id="PF00011">
    <property type="entry name" value="HSP20"/>
    <property type="match status" value="2"/>
</dbReference>
<keyword evidence="5" id="KW-1185">Reference proteome</keyword>
<dbReference type="Gene3D" id="2.60.40.790">
    <property type="match status" value="2"/>
</dbReference>
<feature type="region of interest" description="Disordered" evidence="3">
    <location>
        <begin position="262"/>
        <end position="281"/>
    </location>
</feature>
<dbReference type="GO" id="GO:0051082">
    <property type="term" value="F:unfolded protein binding"/>
    <property type="evidence" value="ECO:0007669"/>
    <property type="project" value="TreeGrafter"/>
</dbReference>
<dbReference type="PROSITE" id="PS01031">
    <property type="entry name" value="SHSP"/>
    <property type="match status" value="2"/>
</dbReference>
<comment type="caution">
    <text evidence="4">The sequence shown here is derived from an EMBL/GenBank/DDBJ whole genome shotgun (WGS) entry which is preliminary data.</text>
</comment>
<proteinExistence type="inferred from homology"/>
<dbReference type="InterPro" id="IPR002068">
    <property type="entry name" value="A-crystallin/Hsp20_dom"/>
</dbReference>
<dbReference type="CDD" id="cd06526">
    <property type="entry name" value="metazoan_ACD"/>
    <property type="match status" value="2"/>
</dbReference>
<comment type="similarity">
    <text evidence="1 2">Belongs to the small heat shock protein (HSP20) family.</text>
</comment>
<dbReference type="EMBL" id="CAIIXF020000006">
    <property type="protein sequence ID" value="CAH1786039.1"/>
    <property type="molecule type" value="Genomic_DNA"/>
</dbReference>
<dbReference type="OrthoDB" id="1431247at2759"/>
<dbReference type="PANTHER" id="PTHR45640:SF26">
    <property type="entry name" value="RE23625P"/>
    <property type="match status" value="1"/>
</dbReference>
<organism evidence="4 5">
    <name type="scientific">Owenia fusiformis</name>
    <name type="common">Polychaete worm</name>
    <dbReference type="NCBI Taxonomy" id="6347"/>
    <lineage>
        <taxon>Eukaryota</taxon>
        <taxon>Metazoa</taxon>
        <taxon>Spiralia</taxon>
        <taxon>Lophotrochozoa</taxon>
        <taxon>Annelida</taxon>
        <taxon>Polychaeta</taxon>
        <taxon>Sedentaria</taxon>
        <taxon>Canalipalpata</taxon>
        <taxon>Sabellida</taxon>
        <taxon>Oweniida</taxon>
        <taxon>Oweniidae</taxon>
        <taxon>Owenia</taxon>
    </lineage>
</organism>
<accession>A0A8J1U0W6</accession>
<dbReference type="InterPro" id="IPR001436">
    <property type="entry name" value="Alpha-crystallin/sHSP_animal"/>
</dbReference>
<evidence type="ECO:0000256" key="2">
    <source>
        <dbReference type="RuleBase" id="RU003616"/>
    </source>
</evidence>
<name>A0A8J1U0W6_OWEFU</name>
<feature type="compositionally biased region" description="Basic and acidic residues" evidence="3">
    <location>
        <begin position="265"/>
        <end position="281"/>
    </location>
</feature>
<protein>
    <submittedName>
        <fullName evidence="4">Uncharacterized protein</fullName>
    </submittedName>
</protein>
<evidence type="ECO:0000256" key="3">
    <source>
        <dbReference type="SAM" id="MobiDB-lite"/>
    </source>
</evidence>
<evidence type="ECO:0000313" key="4">
    <source>
        <dbReference type="EMBL" id="CAH1786039.1"/>
    </source>
</evidence>
<dbReference type="PANTHER" id="PTHR45640">
    <property type="entry name" value="HEAT SHOCK PROTEIN HSP-12.2-RELATED"/>
    <property type="match status" value="1"/>
</dbReference>